<comment type="caution">
    <text evidence="2">The sequence shown here is derived from an EMBL/GenBank/DDBJ whole genome shotgun (WGS) entry which is preliminary data.</text>
</comment>
<dbReference type="Pfam" id="PF01494">
    <property type="entry name" value="FAD_binding_3"/>
    <property type="match status" value="1"/>
</dbReference>
<evidence type="ECO:0000259" key="1">
    <source>
        <dbReference type="Pfam" id="PF01494"/>
    </source>
</evidence>
<protein>
    <submittedName>
        <fullName evidence="2">2-polyprenyl-6-methoxyphenol hydroxylase-like FAD-dependent oxidoreductase</fullName>
    </submittedName>
</protein>
<sequence length="406" mass="43481">MKVLISGASVAGPALAYWLHRHGFEPTLVERAPAPRPGGQGIDLRGTARTVVERMGLMDQIRARHTGVHGMVQVDASGRRLFDFGGDVLGDSGGIIAELEILRGDLVDIFHRATRDDVEYLFDDSITSLSQGAEGVSVTFAHSAPRKFDLVIGADGVWSAVRRLAFGPHEEFLTDGGYHLSVFATPTLTDLQGQELMYNMPAGSGVGGRMAGLYPTADPDVARGMLFFATDPLPYDRRDIAAQKRLVAGAFTDADWLVPRMVESMLAADDFYFARATRVHVDEWSRGRVALLGDSVFGGSVGMGTSMAIVGAYVLAGELAAARGDHSVAFAAYQERLADYVCQCGRPMPGGTKGMLPATRLGIRVRNAGTRLMLAGPWRGAITGGLQKVANMITLPDYGLAVQPTR</sequence>
<dbReference type="RefSeq" id="WP_133848553.1">
    <property type="nucleotide sequence ID" value="NZ_SNXZ01000001.1"/>
</dbReference>
<dbReference type="PANTHER" id="PTHR46865">
    <property type="entry name" value="OXIDOREDUCTASE-RELATED"/>
    <property type="match status" value="1"/>
</dbReference>
<dbReference type="AlphaFoldDB" id="A0A4V3D0J9"/>
<dbReference type="SUPFAM" id="SSF51905">
    <property type="entry name" value="FAD/NAD(P)-binding domain"/>
    <property type="match status" value="1"/>
</dbReference>
<dbReference type="OrthoDB" id="3356051at2"/>
<evidence type="ECO:0000313" key="2">
    <source>
        <dbReference type="EMBL" id="TDQ05875.1"/>
    </source>
</evidence>
<dbReference type="Gene3D" id="3.30.9.10">
    <property type="entry name" value="D-Amino Acid Oxidase, subunit A, domain 2"/>
    <property type="match status" value="1"/>
</dbReference>
<evidence type="ECO:0000313" key="3">
    <source>
        <dbReference type="Proteomes" id="UP000295444"/>
    </source>
</evidence>
<dbReference type="EMBL" id="SNXZ01000001">
    <property type="protein sequence ID" value="TDQ05875.1"/>
    <property type="molecule type" value="Genomic_DNA"/>
</dbReference>
<dbReference type="GO" id="GO:0071949">
    <property type="term" value="F:FAD binding"/>
    <property type="evidence" value="ECO:0007669"/>
    <property type="project" value="InterPro"/>
</dbReference>
<reference evidence="2 3" key="1">
    <citation type="submission" date="2019-03" db="EMBL/GenBank/DDBJ databases">
        <title>Genomic Encyclopedia of Type Strains, Phase IV (KMG-IV): sequencing the most valuable type-strain genomes for metagenomic binning, comparative biology and taxonomic classification.</title>
        <authorList>
            <person name="Goeker M."/>
        </authorList>
    </citation>
    <scope>NUCLEOTIDE SEQUENCE [LARGE SCALE GENOMIC DNA]</scope>
    <source>
        <strain evidence="2 3">DSM 45361</strain>
    </source>
</reference>
<dbReference type="PRINTS" id="PR00420">
    <property type="entry name" value="RNGMNOXGNASE"/>
</dbReference>
<gene>
    <name evidence="2" type="ORF">EV186_1011853</name>
</gene>
<dbReference type="InterPro" id="IPR002938">
    <property type="entry name" value="FAD-bd"/>
</dbReference>
<dbReference type="Gene3D" id="3.50.50.60">
    <property type="entry name" value="FAD/NAD(P)-binding domain"/>
    <property type="match status" value="1"/>
</dbReference>
<keyword evidence="3" id="KW-1185">Reference proteome</keyword>
<dbReference type="InterPro" id="IPR036188">
    <property type="entry name" value="FAD/NAD-bd_sf"/>
</dbReference>
<feature type="domain" description="FAD-binding" evidence="1">
    <location>
        <begin position="2"/>
        <end position="322"/>
    </location>
</feature>
<dbReference type="Proteomes" id="UP000295444">
    <property type="component" value="Unassembled WGS sequence"/>
</dbReference>
<accession>A0A4V3D0J9</accession>
<organism evidence="2 3">
    <name type="scientific">Labedaea rhizosphaerae</name>
    <dbReference type="NCBI Taxonomy" id="598644"/>
    <lineage>
        <taxon>Bacteria</taxon>
        <taxon>Bacillati</taxon>
        <taxon>Actinomycetota</taxon>
        <taxon>Actinomycetes</taxon>
        <taxon>Pseudonocardiales</taxon>
        <taxon>Pseudonocardiaceae</taxon>
        <taxon>Labedaea</taxon>
    </lineage>
</organism>
<proteinExistence type="predicted"/>
<name>A0A4V3D0J9_LABRH</name>
<dbReference type="InterPro" id="IPR051704">
    <property type="entry name" value="FAD_aromatic-hydroxylase"/>
</dbReference>
<dbReference type="PANTHER" id="PTHR46865:SF2">
    <property type="entry name" value="MONOOXYGENASE"/>
    <property type="match status" value="1"/>
</dbReference>